<name>C7A7A0_CORAV</name>
<dbReference type="AlphaFoldDB" id="C7A7A0"/>
<evidence type="ECO:0000259" key="3">
    <source>
        <dbReference type="Pfam" id="PF00931"/>
    </source>
</evidence>
<dbReference type="PANTHER" id="PTHR11017">
    <property type="entry name" value="LEUCINE-RICH REPEAT-CONTAINING PROTEIN"/>
    <property type="match status" value="1"/>
</dbReference>
<organism evidence="5">
    <name type="scientific">Corylus avellana</name>
    <name type="common">European hazel</name>
    <name type="synonym">Corylus maxima</name>
    <dbReference type="NCBI Taxonomy" id="13451"/>
    <lineage>
        <taxon>Eukaryota</taxon>
        <taxon>Viridiplantae</taxon>
        <taxon>Streptophyta</taxon>
        <taxon>Embryophyta</taxon>
        <taxon>Tracheophyta</taxon>
        <taxon>Spermatophyta</taxon>
        <taxon>Magnoliopsida</taxon>
        <taxon>eudicotyledons</taxon>
        <taxon>Gunneridae</taxon>
        <taxon>Pentapetalae</taxon>
        <taxon>rosids</taxon>
        <taxon>fabids</taxon>
        <taxon>Fagales</taxon>
        <taxon>Betulaceae</taxon>
        <taxon>Corylus</taxon>
    </lineage>
</organism>
<dbReference type="Gene3D" id="3.40.50.300">
    <property type="entry name" value="P-loop containing nucleotide triphosphate hydrolases"/>
    <property type="match status" value="1"/>
</dbReference>
<protein>
    <submittedName>
        <fullName evidence="5">NBS-containing resistance-like protein</fullName>
    </submittedName>
</protein>
<dbReference type="EMBL" id="FJ185426">
    <property type="protein sequence ID" value="ACN87477.1"/>
    <property type="molecule type" value="Genomic_DNA"/>
</dbReference>
<evidence type="ECO:0000313" key="5">
    <source>
        <dbReference type="EMBL" id="ACN87477.1"/>
    </source>
</evidence>
<dbReference type="InterPro" id="IPR042197">
    <property type="entry name" value="Apaf_helical"/>
</dbReference>
<sequence length="274" mass="31034">LAKAIFNQICDRFEGSSCLLNIKEASRQSDGSTQLNGLVYLQKQLLSDIFKTKNFDFCNVDKGKILIKKRITGKKVLIVLDDADDMKQLQALAAGNSEWLGPGSRIIATTRDEQLLTLLGVDKKYKVEKLNCSESLRLFSLHTFKIDHPTNGYLKLSIDAVDHAKGHPLALEVLSSILKGKSTVSEWKCELKKLQKNPHEKIKKILRLSYESLDRPTKEIFLDIACFFIDMKKDHAIKILDGCDFFPDSGISILIQRSLVTIDIEMKLRMHDLI</sequence>
<dbReference type="Pfam" id="PF00931">
    <property type="entry name" value="NB-ARC"/>
    <property type="match status" value="1"/>
</dbReference>
<proteinExistence type="predicted"/>
<dbReference type="SUPFAM" id="SSF52540">
    <property type="entry name" value="P-loop containing nucleoside triphosphate hydrolases"/>
    <property type="match status" value="1"/>
</dbReference>
<evidence type="ECO:0000259" key="4">
    <source>
        <dbReference type="Pfam" id="PF23282"/>
    </source>
</evidence>
<feature type="non-terminal residue" evidence="5">
    <location>
        <position position="1"/>
    </location>
</feature>
<dbReference type="InterPro" id="IPR044974">
    <property type="entry name" value="Disease_R_plants"/>
</dbReference>
<keyword evidence="1" id="KW-0433">Leucine-rich repeat</keyword>
<dbReference type="Pfam" id="PF23282">
    <property type="entry name" value="WHD_ROQ1"/>
    <property type="match status" value="1"/>
</dbReference>
<dbReference type="PANTHER" id="PTHR11017:SF562">
    <property type="entry name" value="ADP-RIBOSYL CYCLASE_CYCLIC ADP-RIBOSE HYDROLASE"/>
    <property type="match status" value="1"/>
</dbReference>
<feature type="non-terminal residue" evidence="5">
    <location>
        <position position="274"/>
    </location>
</feature>
<evidence type="ECO:0000256" key="1">
    <source>
        <dbReference type="ARBA" id="ARBA00022614"/>
    </source>
</evidence>
<dbReference type="InterPro" id="IPR058192">
    <property type="entry name" value="WHD_ROQ1-like"/>
</dbReference>
<keyword evidence="2" id="KW-0677">Repeat</keyword>
<dbReference type="GO" id="GO:0006952">
    <property type="term" value="P:defense response"/>
    <property type="evidence" value="ECO:0007669"/>
    <property type="project" value="InterPro"/>
</dbReference>
<dbReference type="GO" id="GO:0043531">
    <property type="term" value="F:ADP binding"/>
    <property type="evidence" value="ECO:0007669"/>
    <property type="project" value="InterPro"/>
</dbReference>
<dbReference type="PRINTS" id="PR00364">
    <property type="entry name" value="DISEASERSIST"/>
</dbReference>
<evidence type="ECO:0000256" key="2">
    <source>
        <dbReference type="ARBA" id="ARBA00022737"/>
    </source>
</evidence>
<feature type="domain" description="Disease resistance protein Roq1-like winged-helix" evidence="4">
    <location>
        <begin position="217"/>
        <end position="274"/>
    </location>
</feature>
<feature type="domain" description="NB-ARC" evidence="3">
    <location>
        <begin position="44"/>
        <end position="145"/>
    </location>
</feature>
<dbReference type="InterPro" id="IPR002182">
    <property type="entry name" value="NB-ARC"/>
</dbReference>
<reference evidence="5" key="1">
    <citation type="submission" date="2008-09" db="EMBL/GenBank/DDBJ databases">
        <title>Gene candidates for pathogen perception in Corylus avellana.</title>
        <authorList>
            <person name="Pilotti M."/>
            <person name="Tizzani L."/>
            <person name="Brunetti A."/>
            <person name="Gervasi F."/>
            <person name="Gallelli A."/>
        </authorList>
    </citation>
    <scope>NUCLEOTIDE SEQUENCE</scope>
    <source>
        <strain evidence="5">Cav.tr.TirII.7</strain>
    </source>
</reference>
<dbReference type="Gene3D" id="1.10.8.430">
    <property type="entry name" value="Helical domain of apoptotic protease-activating factors"/>
    <property type="match status" value="1"/>
</dbReference>
<dbReference type="InterPro" id="IPR027417">
    <property type="entry name" value="P-loop_NTPase"/>
</dbReference>
<accession>C7A7A0</accession>